<dbReference type="EMBL" id="AONQ01000028">
    <property type="protein sequence ID" value="EME69713.1"/>
    <property type="molecule type" value="Genomic_DNA"/>
</dbReference>
<keyword evidence="2" id="KW-1185">Reference proteome</keyword>
<dbReference type="OrthoDB" id="7352414at2"/>
<dbReference type="PATRIC" id="fig|1244869.3.peg.2371"/>
<name>M3AAC4_9PROT</name>
<comment type="caution">
    <text evidence="1">The sequence shown here is derived from an EMBL/GenBank/DDBJ whole genome shotgun (WGS) entry which is preliminary data.</text>
</comment>
<accession>M3AAC4</accession>
<proteinExistence type="predicted"/>
<reference evidence="1 2" key="1">
    <citation type="journal article" date="2014" name="Genome Announc.">
        <title>Draft Genome Sequence of Magnetospirillum sp. Strain SO-1, a Freshwater Magnetotactic Bacterium Isolated from the Ol'khovka River, Russia.</title>
        <authorList>
            <person name="Grouzdev D.S."/>
            <person name="Dziuba M.V."/>
            <person name="Sukhacheva M.S."/>
            <person name="Mardanov A.V."/>
            <person name="Beletskiy A.V."/>
            <person name="Kuznetsov B.B."/>
            <person name="Skryabin K.G."/>
        </authorList>
    </citation>
    <scope>NUCLEOTIDE SEQUENCE [LARGE SCALE GENOMIC DNA]</scope>
    <source>
        <strain evidence="1 2">SO-1</strain>
    </source>
</reference>
<dbReference type="Proteomes" id="UP000011744">
    <property type="component" value="Unassembled WGS sequence"/>
</dbReference>
<evidence type="ECO:0000313" key="2">
    <source>
        <dbReference type="Proteomes" id="UP000011744"/>
    </source>
</evidence>
<dbReference type="RefSeq" id="WP_008617688.1">
    <property type="nucleotide sequence ID" value="NZ_AONQ01000028.1"/>
</dbReference>
<protein>
    <submittedName>
        <fullName evidence="1">Phage tail tape measure protein, TP901 family</fullName>
    </submittedName>
</protein>
<dbReference type="eggNOG" id="COG5283">
    <property type="taxonomic scope" value="Bacteria"/>
</dbReference>
<gene>
    <name evidence="1" type="ORF">H261_11774</name>
</gene>
<evidence type="ECO:0000313" key="1">
    <source>
        <dbReference type="EMBL" id="EME69713.1"/>
    </source>
</evidence>
<sequence>MGDLAAYLGLYVKGDAAHKVDELEKGFQRLSTRGEAHMGALSRSMGVAGRAVDGLANRYTALLSGAAGVGAVKFTGDLQERMNYMGITAGKSAEAMDALKKQVFAIAQAPDIRLDPAQLLDAVDAIVEKTGDLDFAMANLRNMGLAMRATKAEGKDVGAWAAQLSEKFNIKTPEGVLAAIDHSINAGKAGAMTFKDLSTQGERLAAAYGAMGRSGPQAAMEVDATIQMIRKGVGGSEQAATAFEAMMRTFGDAEKLKKLKAVGIRVMDPEDPKRMRSAVDLYKELITKSKGDVSKLSTIFDAEAMRAFNAGITEFKNTGGLKSIDEFMGVAADGVTTKADALRANSKNINASMIALTTAAKQFADTNLAGPVGELADAIGKLQPEQLQSTMTALKYGAIAVAGVIAVKKGFDAVRWTADTMRFVKGGRGGIAGAAAGGAGGIAGGAPIQVIVMNWPGGALGGAPVIGQGAGQAGAPATAAASAAAGSKGLLSRIASRGAGIASAIGRHAAPLVTVGLGAYDAIDSYLDGDKRSAIGAVGRTAGSLLGAMGGGALGSMALPGVGTLAGGLAGAQAGGMGGETIANRLYDWLAGEKERASEPTKVESTVALRLDLPPGVTARATNLSSSSGLDVDLGYTVLGP</sequence>
<dbReference type="STRING" id="1244869.H261_11774"/>
<dbReference type="AlphaFoldDB" id="M3AAC4"/>
<organism evidence="1 2">
    <name type="scientific">Paramagnetospirillum caucaseum</name>
    <dbReference type="NCBI Taxonomy" id="1244869"/>
    <lineage>
        <taxon>Bacteria</taxon>
        <taxon>Pseudomonadati</taxon>
        <taxon>Pseudomonadota</taxon>
        <taxon>Alphaproteobacteria</taxon>
        <taxon>Rhodospirillales</taxon>
        <taxon>Magnetospirillaceae</taxon>
        <taxon>Paramagnetospirillum</taxon>
    </lineage>
</organism>